<organism evidence="2 3">
    <name type="scientific">Metarhizium robertsii</name>
    <dbReference type="NCBI Taxonomy" id="568076"/>
    <lineage>
        <taxon>Eukaryota</taxon>
        <taxon>Fungi</taxon>
        <taxon>Dikarya</taxon>
        <taxon>Ascomycota</taxon>
        <taxon>Pezizomycotina</taxon>
        <taxon>Sordariomycetes</taxon>
        <taxon>Hypocreomycetidae</taxon>
        <taxon>Hypocreales</taxon>
        <taxon>Clavicipitaceae</taxon>
        <taxon>Metarhizium</taxon>
    </lineage>
</organism>
<name>A0A014P2A8_9HYPO</name>
<gene>
    <name evidence="2" type="ORF">X797_011474</name>
</gene>
<dbReference type="HOGENOM" id="CLU_1272572_0_0_1"/>
<sequence>MESFEVKQTFDRKQEASWEPEKFGLGPADTADLSKQYSTICLPLVEPEHFIEVFQMTASKAEDIEVLRAKLGRRMAELCVEFEDMRLGLFEVAAKDTQLSDDDCTHIGKAFAGNSVALGSILKAVIKLLRYELRPESPFLYNPRMETGLSNRRKVDGNPTMQMVPGKRALSTEEEGETALGVKRPKTTSDGRPGGDKPRRRHTFVQTLPEIKEGRSN</sequence>
<reference evidence="2 3" key="1">
    <citation type="submission" date="2014-02" db="EMBL/GenBank/DDBJ databases">
        <title>The genome sequence of the entomopathogenic fungus Metarhizium robertsii ARSEF 2575.</title>
        <authorList>
            <person name="Giuliano Garisto Donzelli B."/>
            <person name="Roe B.A."/>
            <person name="Macmil S.L."/>
            <person name="Krasnoff S.B."/>
            <person name="Gibson D.M."/>
        </authorList>
    </citation>
    <scope>NUCLEOTIDE SEQUENCE [LARGE SCALE GENOMIC DNA]</scope>
    <source>
        <strain evidence="2 3">ARSEF 2575</strain>
    </source>
</reference>
<protein>
    <submittedName>
        <fullName evidence="2">Uncharacterized protein</fullName>
    </submittedName>
</protein>
<accession>A0A014P2A8</accession>
<evidence type="ECO:0000313" key="2">
    <source>
        <dbReference type="EMBL" id="EXU95453.1"/>
    </source>
</evidence>
<proteinExistence type="predicted"/>
<dbReference type="AlphaFoldDB" id="A0A014P2A8"/>
<evidence type="ECO:0000256" key="1">
    <source>
        <dbReference type="SAM" id="MobiDB-lite"/>
    </source>
</evidence>
<comment type="caution">
    <text evidence="2">The sequence shown here is derived from an EMBL/GenBank/DDBJ whole genome shotgun (WGS) entry which is preliminary data.</text>
</comment>
<dbReference type="EMBL" id="JELW01000080">
    <property type="protein sequence ID" value="EXU95453.1"/>
    <property type="molecule type" value="Genomic_DNA"/>
</dbReference>
<feature type="compositionally biased region" description="Basic and acidic residues" evidence="1">
    <location>
        <begin position="187"/>
        <end position="197"/>
    </location>
</feature>
<feature type="region of interest" description="Disordered" evidence="1">
    <location>
        <begin position="149"/>
        <end position="217"/>
    </location>
</feature>
<evidence type="ECO:0000313" key="3">
    <source>
        <dbReference type="Proteomes" id="UP000030151"/>
    </source>
</evidence>
<dbReference type="Proteomes" id="UP000030151">
    <property type="component" value="Unassembled WGS sequence"/>
</dbReference>